<dbReference type="InterPro" id="IPR000847">
    <property type="entry name" value="LysR_HTH_N"/>
</dbReference>
<evidence type="ECO:0000256" key="1">
    <source>
        <dbReference type="ARBA" id="ARBA00009437"/>
    </source>
</evidence>
<sequence>MSDKLRSMQVFVAAATAPSFAAAAQTLDISPVMVGKHVQALELELGARLIERTTRRQALTEIGAVYLERCRDVLVGVEAADRVAEHLRAEPQGSLRVSAPATYGEQRLMPVIGAYAALYPQVKLDLLLTNRVIDMAEEGVDVAIRSGALVDSGLIARPLRPGRVLLAASPAYLKRHGTPRHPTDLEKHNCLVFSDWRPHAAWRFCKGGEQVEVAVRSAFTSNTGASLVSAAIAGMGVAMQADLLMEPALKEGKLVRLLPKWELPSRPMHILRRPEARPSAKVRSFVDFALERLG</sequence>
<reference evidence="7 8" key="1">
    <citation type="submission" date="2019-10" db="EMBL/GenBank/DDBJ databases">
        <title>Two novel species isolated from a subtropical stream in China.</title>
        <authorList>
            <person name="Lu H."/>
        </authorList>
    </citation>
    <scope>NUCLEOTIDE SEQUENCE [LARGE SCALE GENOMIC DNA]</scope>
    <source>
        <strain evidence="7 8">FT29W</strain>
    </source>
</reference>
<dbReference type="RefSeq" id="WP_152839538.1">
    <property type="nucleotide sequence ID" value="NZ_WHUG01000008.1"/>
</dbReference>
<dbReference type="InterPro" id="IPR005119">
    <property type="entry name" value="LysR_subst-bd"/>
</dbReference>
<keyword evidence="4" id="KW-0804">Transcription</keyword>
<dbReference type="InterPro" id="IPR058163">
    <property type="entry name" value="LysR-type_TF_proteobact-type"/>
</dbReference>
<dbReference type="EMBL" id="WHUG01000008">
    <property type="protein sequence ID" value="MQA40329.1"/>
    <property type="molecule type" value="Genomic_DNA"/>
</dbReference>
<comment type="similarity">
    <text evidence="1">Belongs to the LysR transcriptional regulatory family.</text>
</comment>
<evidence type="ECO:0000313" key="7">
    <source>
        <dbReference type="EMBL" id="MQA40329.1"/>
    </source>
</evidence>
<protein>
    <submittedName>
        <fullName evidence="7">LysR family transcriptional regulator</fullName>
    </submittedName>
</protein>
<dbReference type="GO" id="GO:0003700">
    <property type="term" value="F:DNA-binding transcription factor activity"/>
    <property type="evidence" value="ECO:0007669"/>
    <property type="project" value="InterPro"/>
</dbReference>
<dbReference type="Gene3D" id="3.40.190.290">
    <property type="match status" value="1"/>
</dbReference>
<evidence type="ECO:0000256" key="2">
    <source>
        <dbReference type="ARBA" id="ARBA00023015"/>
    </source>
</evidence>
<dbReference type="PANTHER" id="PTHR30537">
    <property type="entry name" value="HTH-TYPE TRANSCRIPTIONAL REGULATOR"/>
    <property type="match status" value="1"/>
</dbReference>
<dbReference type="PANTHER" id="PTHR30537:SF5">
    <property type="entry name" value="HTH-TYPE TRANSCRIPTIONAL ACTIVATOR TTDR-RELATED"/>
    <property type="match status" value="1"/>
</dbReference>
<organism evidence="7 8">
    <name type="scientific">Rugamonas aquatica</name>
    <dbReference type="NCBI Taxonomy" id="2743357"/>
    <lineage>
        <taxon>Bacteria</taxon>
        <taxon>Pseudomonadati</taxon>
        <taxon>Pseudomonadota</taxon>
        <taxon>Betaproteobacteria</taxon>
        <taxon>Burkholderiales</taxon>
        <taxon>Oxalobacteraceae</taxon>
        <taxon>Telluria group</taxon>
        <taxon>Rugamonas</taxon>
    </lineage>
</organism>
<gene>
    <name evidence="7" type="ORF">GEV02_19430</name>
</gene>
<dbReference type="SUPFAM" id="SSF53850">
    <property type="entry name" value="Periplasmic binding protein-like II"/>
    <property type="match status" value="1"/>
</dbReference>
<dbReference type="AlphaFoldDB" id="A0A6A7N5J9"/>
<dbReference type="GO" id="GO:0006351">
    <property type="term" value="P:DNA-templated transcription"/>
    <property type="evidence" value="ECO:0007669"/>
    <property type="project" value="TreeGrafter"/>
</dbReference>
<evidence type="ECO:0000259" key="6">
    <source>
        <dbReference type="PROSITE" id="PS50931"/>
    </source>
</evidence>
<dbReference type="Gene3D" id="1.10.10.10">
    <property type="entry name" value="Winged helix-like DNA-binding domain superfamily/Winged helix DNA-binding domain"/>
    <property type="match status" value="1"/>
</dbReference>
<feature type="signal peptide" evidence="5">
    <location>
        <begin position="1"/>
        <end position="23"/>
    </location>
</feature>
<dbReference type="FunFam" id="1.10.10.10:FF:000001">
    <property type="entry name" value="LysR family transcriptional regulator"/>
    <property type="match status" value="1"/>
</dbReference>
<dbReference type="GO" id="GO:0043565">
    <property type="term" value="F:sequence-specific DNA binding"/>
    <property type="evidence" value="ECO:0007669"/>
    <property type="project" value="TreeGrafter"/>
</dbReference>
<comment type="caution">
    <text evidence="7">The sequence shown here is derived from an EMBL/GenBank/DDBJ whole genome shotgun (WGS) entry which is preliminary data.</text>
</comment>
<dbReference type="SUPFAM" id="SSF46785">
    <property type="entry name" value="Winged helix' DNA-binding domain"/>
    <property type="match status" value="1"/>
</dbReference>
<dbReference type="InterPro" id="IPR036388">
    <property type="entry name" value="WH-like_DNA-bd_sf"/>
</dbReference>
<keyword evidence="3" id="KW-0238">DNA-binding</keyword>
<evidence type="ECO:0000313" key="8">
    <source>
        <dbReference type="Proteomes" id="UP000440498"/>
    </source>
</evidence>
<keyword evidence="5" id="KW-0732">Signal</keyword>
<dbReference type="PROSITE" id="PS50931">
    <property type="entry name" value="HTH_LYSR"/>
    <property type="match status" value="1"/>
</dbReference>
<evidence type="ECO:0000256" key="5">
    <source>
        <dbReference type="SAM" id="SignalP"/>
    </source>
</evidence>
<keyword evidence="8" id="KW-1185">Reference proteome</keyword>
<evidence type="ECO:0000256" key="4">
    <source>
        <dbReference type="ARBA" id="ARBA00023163"/>
    </source>
</evidence>
<dbReference type="Proteomes" id="UP000440498">
    <property type="component" value="Unassembled WGS sequence"/>
</dbReference>
<evidence type="ECO:0000256" key="3">
    <source>
        <dbReference type="ARBA" id="ARBA00023125"/>
    </source>
</evidence>
<dbReference type="FunFam" id="3.40.190.290:FF:000001">
    <property type="entry name" value="Transcriptional regulator, LysR family"/>
    <property type="match status" value="1"/>
</dbReference>
<keyword evidence="2" id="KW-0805">Transcription regulation</keyword>
<dbReference type="Pfam" id="PF00126">
    <property type="entry name" value="HTH_1"/>
    <property type="match status" value="1"/>
</dbReference>
<name>A0A6A7N5J9_9BURK</name>
<feature type="domain" description="HTH lysR-type" evidence="6">
    <location>
        <begin position="3"/>
        <end position="60"/>
    </location>
</feature>
<dbReference type="InterPro" id="IPR036390">
    <property type="entry name" value="WH_DNA-bd_sf"/>
</dbReference>
<feature type="chain" id="PRO_5025643431" evidence="5">
    <location>
        <begin position="24"/>
        <end position="294"/>
    </location>
</feature>
<dbReference type="Pfam" id="PF03466">
    <property type="entry name" value="LysR_substrate"/>
    <property type="match status" value="1"/>
</dbReference>
<proteinExistence type="inferred from homology"/>
<accession>A0A6A7N5J9</accession>